<name>H2BT29_GILLR</name>
<dbReference type="OrthoDB" id="9801814at2"/>
<dbReference type="GO" id="GO:0046677">
    <property type="term" value="P:response to antibiotic"/>
    <property type="evidence" value="ECO:0007669"/>
    <property type="project" value="TreeGrafter"/>
</dbReference>
<dbReference type="PANTHER" id="PTHR30158">
    <property type="entry name" value="ACRA/E-RELATED COMPONENT OF DRUG EFFLUX TRANSPORTER"/>
    <property type="match status" value="1"/>
</dbReference>
<evidence type="ECO:0000256" key="2">
    <source>
        <dbReference type="SAM" id="MobiDB-lite"/>
    </source>
</evidence>
<accession>H2BT29</accession>
<dbReference type="AlphaFoldDB" id="H2BT29"/>
<evidence type="ECO:0000256" key="3">
    <source>
        <dbReference type="SAM" id="SignalP"/>
    </source>
</evidence>
<dbReference type="STRING" id="865937.Gilli_1946"/>
<dbReference type="Pfam" id="PF25917">
    <property type="entry name" value="BSH_RND"/>
    <property type="match status" value="1"/>
</dbReference>
<feature type="chain" id="PRO_5003559951" evidence="3">
    <location>
        <begin position="26"/>
        <end position="375"/>
    </location>
</feature>
<keyword evidence="7" id="KW-1185">Reference proteome</keyword>
<feature type="compositionally biased region" description="Polar residues" evidence="2">
    <location>
        <begin position="359"/>
        <end position="375"/>
    </location>
</feature>
<dbReference type="RefSeq" id="WP_006988897.1">
    <property type="nucleotide sequence ID" value="NZ_JH594606.1"/>
</dbReference>
<evidence type="ECO:0000313" key="6">
    <source>
        <dbReference type="EMBL" id="EHQ02587.1"/>
    </source>
</evidence>
<evidence type="ECO:0000259" key="4">
    <source>
        <dbReference type="Pfam" id="PF25917"/>
    </source>
</evidence>
<dbReference type="PROSITE" id="PS51257">
    <property type="entry name" value="PROKAR_LIPOPROTEIN"/>
    <property type="match status" value="1"/>
</dbReference>
<dbReference type="SUPFAM" id="SSF111369">
    <property type="entry name" value="HlyD-like secretion proteins"/>
    <property type="match status" value="1"/>
</dbReference>
<dbReference type="InterPro" id="IPR006143">
    <property type="entry name" value="RND_pump_MFP"/>
</dbReference>
<dbReference type="PRINTS" id="PR01490">
    <property type="entry name" value="RTXTOXIND"/>
</dbReference>
<feature type="region of interest" description="Disordered" evidence="2">
    <location>
        <begin position="355"/>
        <end position="375"/>
    </location>
</feature>
<sequence length="375" mass="40420">MIKKKLSSIGSLIVLAILFSGCNRGASNSRPAPAINPYPTIKVERRDVTAFKKFPAEIEGTVSSEIRPKISGYVLEVAVHEGEKVKAGQLLFRLETQSLSQDASAAKANVQAAQVEVDKLIPLVEKNIISSVQLETAKARLAQAKSSYQGVAANIDYARVKSPVDGVVGSINFREGALVSPQDPTPLTTVSNISEVFANFSMNEKDFIAFNRNAKGASIEEKIKNLPKVKLMLADNSEYGTEGTIETISGGINAQTGSVTFRARFNNDQGLLRNGSSAIVKVPEKFENALVVPTLSTFERQERTFVYRVGENDSIFSVIIEVGTNVDDLSVVTSGLKENDQILAQGVGKVQPGMKIKPQPTSIDSITSSSKPVFK</sequence>
<dbReference type="GO" id="GO:0030313">
    <property type="term" value="C:cell envelope"/>
    <property type="evidence" value="ECO:0007669"/>
    <property type="project" value="UniProtKB-SubCell"/>
</dbReference>
<gene>
    <name evidence="6" type="ORF">Gilli_1946</name>
</gene>
<dbReference type="HOGENOM" id="CLU_018816_2_1_10"/>
<dbReference type="EMBL" id="JH594606">
    <property type="protein sequence ID" value="EHQ02587.1"/>
    <property type="molecule type" value="Genomic_DNA"/>
</dbReference>
<evidence type="ECO:0000256" key="1">
    <source>
        <dbReference type="ARBA" id="ARBA00009477"/>
    </source>
</evidence>
<evidence type="ECO:0000313" key="7">
    <source>
        <dbReference type="Proteomes" id="UP000003844"/>
    </source>
</evidence>
<keyword evidence="3" id="KW-0732">Signal</keyword>
<feature type="domain" description="Multidrug resistance protein MdtA-like barrel-sandwich hybrid" evidence="4">
    <location>
        <begin position="65"/>
        <end position="190"/>
    </location>
</feature>
<dbReference type="PANTHER" id="PTHR30158:SF23">
    <property type="entry name" value="MULTIDRUG RESISTANCE PROTEIN MEXA"/>
    <property type="match status" value="1"/>
</dbReference>
<dbReference type="InterPro" id="IPR058625">
    <property type="entry name" value="MdtA-like_BSH"/>
</dbReference>
<dbReference type="Gene3D" id="2.40.420.20">
    <property type="match status" value="1"/>
</dbReference>
<dbReference type="Proteomes" id="UP000003844">
    <property type="component" value="Unassembled WGS sequence"/>
</dbReference>
<dbReference type="eggNOG" id="COG0845">
    <property type="taxonomic scope" value="Bacteria"/>
</dbReference>
<dbReference type="Gene3D" id="1.10.287.470">
    <property type="entry name" value="Helix hairpin bin"/>
    <property type="match status" value="1"/>
</dbReference>
<organism evidence="6 7">
    <name type="scientific">Gillisia limnaea (strain DSM 15749 / LMG 21470 / R-8282)</name>
    <dbReference type="NCBI Taxonomy" id="865937"/>
    <lineage>
        <taxon>Bacteria</taxon>
        <taxon>Pseudomonadati</taxon>
        <taxon>Bacteroidota</taxon>
        <taxon>Flavobacteriia</taxon>
        <taxon>Flavobacteriales</taxon>
        <taxon>Flavobacteriaceae</taxon>
        <taxon>Gillisia</taxon>
    </lineage>
</organism>
<reference evidence="7" key="1">
    <citation type="journal article" date="2012" name="Stand. Genomic Sci.">
        <title>Genome sequence of the Antarctic rhodopsins-containing flavobacterium Gillisia limnaea type strain (R-8282(T)).</title>
        <authorList>
            <person name="Riedel T."/>
            <person name="Held B."/>
            <person name="Nolan M."/>
            <person name="Lucas S."/>
            <person name="Lapidus A."/>
            <person name="Tice H."/>
            <person name="Del Rio T.G."/>
            <person name="Cheng J.F."/>
            <person name="Han C."/>
            <person name="Tapia R."/>
            <person name="Goodwin L.A."/>
            <person name="Pitluck S."/>
            <person name="Liolios K."/>
            <person name="Mavromatis K."/>
            <person name="Pagani I."/>
            <person name="Ivanova N."/>
            <person name="Mikhailova N."/>
            <person name="Pati A."/>
            <person name="Chen A."/>
            <person name="Palaniappan K."/>
            <person name="Land M."/>
            <person name="Rohde M."/>
            <person name="Tindall B.J."/>
            <person name="Detter J.C."/>
            <person name="Goker M."/>
            <person name="Bristow J."/>
            <person name="Eisen J.A."/>
            <person name="Markowitz V."/>
            <person name="Hugenholtz P."/>
            <person name="Kyrpides N.C."/>
            <person name="Klenk H.P."/>
            <person name="Woyke T."/>
        </authorList>
    </citation>
    <scope>NUCLEOTIDE SEQUENCE [LARGE SCALE GENOMIC DNA]</scope>
    <source>
        <strain evidence="7">DSM 15749 / LMG 21470 / R-8282</strain>
    </source>
</reference>
<dbReference type="GO" id="GO:0005886">
    <property type="term" value="C:plasma membrane"/>
    <property type="evidence" value="ECO:0007669"/>
    <property type="project" value="TreeGrafter"/>
</dbReference>
<proteinExistence type="inferred from homology"/>
<feature type="domain" description="Multidrug resistance protein MdtA-like beta-barrel" evidence="5">
    <location>
        <begin position="199"/>
        <end position="282"/>
    </location>
</feature>
<dbReference type="InterPro" id="IPR058626">
    <property type="entry name" value="MdtA-like_b-barrel"/>
</dbReference>
<comment type="similarity">
    <text evidence="1">Belongs to the membrane fusion protein (MFP) (TC 8.A.1) family.</text>
</comment>
<dbReference type="NCBIfam" id="TIGR01730">
    <property type="entry name" value="RND_mfp"/>
    <property type="match status" value="1"/>
</dbReference>
<dbReference type="Pfam" id="PF25944">
    <property type="entry name" value="Beta-barrel_RND"/>
    <property type="match status" value="1"/>
</dbReference>
<dbReference type="Gene3D" id="2.40.50.100">
    <property type="match status" value="1"/>
</dbReference>
<feature type="signal peptide" evidence="3">
    <location>
        <begin position="1"/>
        <end position="25"/>
    </location>
</feature>
<dbReference type="Gene3D" id="2.40.30.170">
    <property type="match status" value="1"/>
</dbReference>
<dbReference type="GO" id="GO:0022857">
    <property type="term" value="F:transmembrane transporter activity"/>
    <property type="evidence" value="ECO:0007669"/>
    <property type="project" value="InterPro"/>
</dbReference>
<protein>
    <submittedName>
        <fullName evidence="6">Efflux transporter, RND family, MFP subunit</fullName>
    </submittedName>
</protein>
<evidence type="ECO:0000259" key="5">
    <source>
        <dbReference type="Pfam" id="PF25944"/>
    </source>
</evidence>